<feature type="transmembrane region" description="Helical" evidence="2">
    <location>
        <begin position="98"/>
        <end position="123"/>
    </location>
</feature>
<keyword evidence="2" id="KW-1133">Transmembrane helix</keyword>
<evidence type="ECO:0000256" key="2">
    <source>
        <dbReference type="SAM" id="Phobius"/>
    </source>
</evidence>
<organism evidence="3 4">
    <name type="scientific">Candidatus Parvarchaeum acidiphilum ARMAN-4</name>
    <dbReference type="NCBI Taxonomy" id="662760"/>
    <lineage>
        <taxon>Archaea</taxon>
        <taxon>Candidatus Parvarchaeota</taxon>
        <taxon>Candidatus Parvarchaeum</taxon>
    </lineage>
</organism>
<feature type="transmembrane region" description="Helical" evidence="2">
    <location>
        <begin position="64"/>
        <end position="86"/>
    </location>
</feature>
<feature type="transmembrane region" description="Helical" evidence="2">
    <location>
        <begin position="135"/>
        <end position="155"/>
    </location>
</feature>
<dbReference type="AlphaFoldDB" id="D2EFI0"/>
<keyword evidence="2" id="KW-0812">Transmembrane</keyword>
<protein>
    <submittedName>
        <fullName evidence="3">Uncharacterized protein</fullName>
    </submittedName>
</protein>
<gene>
    <name evidence="3" type="ORF">BJBARM4_0498</name>
</gene>
<keyword evidence="2" id="KW-0472">Membrane</keyword>
<evidence type="ECO:0000313" key="4">
    <source>
        <dbReference type="Proteomes" id="UP000009375"/>
    </source>
</evidence>
<evidence type="ECO:0000256" key="1">
    <source>
        <dbReference type="SAM" id="Coils"/>
    </source>
</evidence>
<sequence length="222" mass="23983">MNEKDEKYELLIERIHLLEHRIKELESIIENKVVEEKSLVLNKNCSFLNRLKKGIIHSYKQSPVLFFTLLAGVFTGYIYLFSITNLVLPFLNYRLVTLIYHITLAAFFSFSITLLVLFNLFIIKRRQAITNKEKVAMAAAGAGSVASSFGASFGASAVAPTFGAVCSTAIAPELATLGGSAGSIAASSLGSSNILGSSISSFIIAIAIVISLLSLKSISKKL</sequence>
<reference evidence="3 4" key="1">
    <citation type="journal article" date="2010" name="Proc. Natl. Acad. Sci. U.S.A.">
        <title>Enigmatic, ultrasmall, uncultivated Archaea.</title>
        <authorList>
            <person name="Baker B.J."/>
            <person name="Comolli L.R."/>
            <person name="Dick G.J."/>
            <person name="Hauser L.J."/>
            <person name="Hyatt D."/>
            <person name="Dill B.D."/>
            <person name="Land M.L."/>
            <person name="Verberkmoes N.C."/>
            <person name="Hettich R.L."/>
            <person name="Banfield J.F."/>
        </authorList>
    </citation>
    <scope>NUCLEOTIDE SEQUENCE [LARGE SCALE GENOMIC DNA]</scope>
</reference>
<name>D2EFI0_PARA4</name>
<feature type="coiled-coil region" evidence="1">
    <location>
        <begin position="1"/>
        <end position="35"/>
    </location>
</feature>
<feature type="transmembrane region" description="Helical" evidence="2">
    <location>
        <begin position="194"/>
        <end position="215"/>
    </location>
</feature>
<evidence type="ECO:0000313" key="3">
    <source>
        <dbReference type="EMBL" id="EEZ92877.1"/>
    </source>
</evidence>
<proteinExistence type="predicted"/>
<keyword evidence="1" id="KW-0175">Coiled coil</keyword>
<dbReference type="EMBL" id="GG730046">
    <property type="protein sequence ID" value="EEZ92877.1"/>
    <property type="molecule type" value="Genomic_DNA"/>
</dbReference>
<accession>D2EFI0</accession>
<dbReference type="Proteomes" id="UP000009375">
    <property type="component" value="Unassembled WGS sequence"/>
</dbReference>